<dbReference type="EMBL" id="JAMSHJ010000001">
    <property type="protein sequence ID" value="KAI5445162.1"/>
    <property type="molecule type" value="Genomic_DNA"/>
</dbReference>
<evidence type="ECO:0000313" key="3">
    <source>
        <dbReference type="Proteomes" id="UP001058974"/>
    </source>
</evidence>
<feature type="region of interest" description="Disordered" evidence="1">
    <location>
        <begin position="72"/>
        <end position="109"/>
    </location>
</feature>
<comment type="caution">
    <text evidence="2">The sequence shown here is derived from an EMBL/GenBank/DDBJ whole genome shotgun (WGS) entry which is preliminary data.</text>
</comment>
<dbReference type="Gramene" id="Psat01G0342500-T1">
    <property type="protein sequence ID" value="KAI5445162.1"/>
    <property type="gene ID" value="KIW84_013425"/>
</dbReference>
<dbReference type="Proteomes" id="UP001058974">
    <property type="component" value="Chromosome 1"/>
</dbReference>
<keyword evidence="3" id="KW-1185">Reference proteome</keyword>
<evidence type="ECO:0000313" key="2">
    <source>
        <dbReference type="EMBL" id="KAI5445162.1"/>
    </source>
</evidence>
<accession>A0A9D5BK08</accession>
<gene>
    <name evidence="2" type="ORF">KIW84_013425</name>
</gene>
<name>A0A9D5BK08_PEA</name>
<proteinExistence type="predicted"/>
<evidence type="ECO:0000256" key="1">
    <source>
        <dbReference type="SAM" id="MobiDB-lite"/>
    </source>
</evidence>
<organism evidence="2 3">
    <name type="scientific">Pisum sativum</name>
    <name type="common">Garden pea</name>
    <name type="synonym">Lathyrus oleraceus</name>
    <dbReference type="NCBI Taxonomy" id="3888"/>
    <lineage>
        <taxon>Eukaryota</taxon>
        <taxon>Viridiplantae</taxon>
        <taxon>Streptophyta</taxon>
        <taxon>Embryophyta</taxon>
        <taxon>Tracheophyta</taxon>
        <taxon>Spermatophyta</taxon>
        <taxon>Magnoliopsida</taxon>
        <taxon>eudicotyledons</taxon>
        <taxon>Gunneridae</taxon>
        <taxon>Pentapetalae</taxon>
        <taxon>rosids</taxon>
        <taxon>fabids</taxon>
        <taxon>Fabales</taxon>
        <taxon>Fabaceae</taxon>
        <taxon>Papilionoideae</taxon>
        <taxon>50 kb inversion clade</taxon>
        <taxon>NPAAA clade</taxon>
        <taxon>Hologalegina</taxon>
        <taxon>IRL clade</taxon>
        <taxon>Fabeae</taxon>
        <taxon>Lathyrus</taxon>
    </lineage>
</organism>
<sequence length="109" mass="12265">MPDFVYSTYYASFSYFLTSIYSLSEPSSYNVAILNPLWQQVMAEELSALHKTNTLELEWIKGRKKQSKNHVLFHNANSGSLNETKSEAKHPGSLAASSNEEAAKARFSK</sequence>
<protein>
    <submittedName>
        <fullName evidence="2">Uncharacterized protein</fullName>
    </submittedName>
</protein>
<dbReference type="AlphaFoldDB" id="A0A9D5BK08"/>
<reference evidence="2 3" key="1">
    <citation type="journal article" date="2022" name="Nat. Genet.">
        <title>Improved pea reference genome and pan-genome highlight genomic features and evolutionary characteristics.</title>
        <authorList>
            <person name="Yang T."/>
            <person name="Liu R."/>
            <person name="Luo Y."/>
            <person name="Hu S."/>
            <person name="Wang D."/>
            <person name="Wang C."/>
            <person name="Pandey M.K."/>
            <person name="Ge S."/>
            <person name="Xu Q."/>
            <person name="Li N."/>
            <person name="Li G."/>
            <person name="Huang Y."/>
            <person name="Saxena R.K."/>
            <person name="Ji Y."/>
            <person name="Li M."/>
            <person name="Yan X."/>
            <person name="He Y."/>
            <person name="Liu Y."/>
            <person name="Wang X."/>
            <person name="Xiang C."/>
            <person name="Varshney R.K."/>
            <person name="Ding H."/>
            <person name="Gao S."/>
            <person name="Zong X."/>
        </authorList>
    </citation>
    <scope>NUCLEOTIDE SEQUENCE [LARGE SCALE GENOMIC DNA]</scope>
    <source>
        <strain evidence="2 3">cv. Zhongwan 6</strain>
    </source>
</reference>